<dbReference type="AlphaFoldDB" id="A0A445EHJ5"/>
<keyword evidence="12" id="KW-1185">Reference proteome</keyword>
<evidence type="ECO:0000256" key="6">
    <source>
        <dbReference type="ARBA" id="ARBA00022989"/>
    </source>
</evidence>
<evidence type="ECO:0000256" key="5">
    <source>
        <dbReference type="ARBA" id="ARBA00022824"/>
    </source>
</evidence>
<dbReference type="InterPro" id="IPR007290">
    <property type="entry name" value="Arv1"/>
</dbReference>
<evidence type="ECO:0000256" key="9">
    <source>
        <dbReference type="ARBA" id="ARBA00023136"/>
    </source>
</evidence>
<evidence type="ECO:0000256" key="8">
    <source>
        <dbReference type="ARBA" id="ARBA00023098"/>
    </source>
</evidence>
<comment type="similarity">
    <text evidence="2 10">Belongs to the ARV1 family.</text>
</comment>
<comment type="caution">
    <text evidence="10">Lacks conserved residue(s) required for the propagation of feature annotation.</text>
</comment>
<comment type="caution">
    <text evidence="11">The sequence shown here is derived from an EMBL/GenBank/DDBJ whole genome shotgun (WGS) entry which is preliminary data.</text>
</comment>
<proteinExistence type="inferred from homology"/>
<accession>A0A445EHJ5</accession>
<dbReference type="GO" id="GO:0097036">
    <property type="term" value="P:regulation of plasma membrane sterol distribution"/>
    <property type="evidence" value="ECO:0007669"/>
    <property type="project" value="UniProtKB-UniRule"/>
</dbReference>
<organism evidence="11 12">
    <name type="scientific">Arachis hypogaea</name>
    <name type="common">Peanut</name>
    <dbReference type="NCBI Taxonomy" id="3818"/>
    <lineage>
        <taxon>Eukaryota</taxon>
        <taxon>Viridiplantae</taxon>
        <taxon>Streptophyta</taxon>
        <taxon>Embryophyta</taxon>
        <taxon>Tracheophyta</taxon>
        <taxon>Spermatophyta</taxon>
        <taxon>Magnoliopsida</taxon>
        <taxon>eudicotyledons</taxon>
        <taxon>Gunneridae</taxon>
        <taxon>Pentapetalae</taxon>
        <taxon>rosids</taxon>
        <taxon>fabids</taxon>
        <taxon>Fabales</taxon>
        <taxon>Fabaceae</taxon>
        <taxon>Papilionoideae</taxon>
        <taxon>50 kb inversion clade</taxon>
        <taxon>dalbergioids sensu lato</taxon>
        <taxon>Dalbergieae</taxon>
        <taxon>Pterocarpus clade</taxon>
        <taxon>Arachis</taxon>
    </lineage>
</organism>
<comment type="subcellular location">
    <subcellularLocation>
        <location evidence="1 10">Endoplasmic reticulum membrane</location>
        <topology evidence="1 10">Multi-pass membrane protein</topology>
    </subcellularLocation>
</comment>
<gene>
    <name evidence="11" type="ORF">Ahy_A02g009629</name>
</gene>
<dbReference type="GO" id="GO:0006665">
    <property type="term" value="P:sphingolipid metabolic process"/>
    <property type="evidence" value="ECO:0007669"/>
    <property type="project" value="UniProtKB-UniRule"/>
</dbReference>
<feature type="transmembrane region" description="Helical" evidence="10">
    <location>
        <begin position="6"/>
        <end position="22"/>
    </location>
</feature>
<dbReference type="GO" id="GO:0005789">
    <property type="term" value="C:endoplasmic reticulum membrane"/>
    <property type="evidence" value="ECO:0007669"/>
    <property type="project" value="UniProtKB-SubCell"/>
</dbReference>
<keyword evidence="6 10" id="KW-1133">Transmembrane helix</keyword>
<keyword evidence="9 10" id="KW-0472">Membrane</keyword>
<comment type="function">
    <text evidence="10">Mediator of sterol homeostasis involved in sterol uptake, trafficking and distribution into membranes.</text>
</comment>
<dbReference type="Proteomes" id="UP000289738">
    <property type="component" value="Chromosome A02"/>
</dbReference>
<comment type="function">
    <text evidence="10">Regulates also the sphingolipid metabolism.</text>
</comment>
<reference evidence="11 12" key="1">
    <citation type="submission" date="2019-01" db="EMBL/GenBank/DDBJ databases">
        <title>Sequencing of cultivated peanut Arachis hypogaea provides insights into genome evolution and oil improvement.</title>
        <authorList>
            <person name="Chen X."/>
        </authorList>
    </citation>
    <scope>NUCLEOTIDE SEQUENCE [LARGE SCALE GENOMIC DNA]</scope>
    <source>
        <strain evidence="12">cv. Fuhuasheng</strain>
        <tissue evidence="11">Leaves</tissue>
    </source>
</reference>
<dbReference type="EMBL" id="SDMP01000002">
    <property type="protein sequence ID" value="RYR74919.1"/>
    <property type="molecule type" value="Genomic_DNA"/>
</dbReference>
<evidence type="ECO:0000256" key="1">
    <source>
        <dbReference type="ARBA" id="ARBA00004477"/>
    </source>
</evidence>
<name>A0A445EHJ5_ARAHY</name>
<evidence type="ECO:0000256" key="4">
    <source>
        <dbReference type="ARBA" id="ARBA00022692"/>
    </source>
</evidence>
<evidence type="ECO:0000256" key="7">
    <source>
        <dbReference type="ARBA" id="ARBA00023055"/>
    </source>
</evidence>
<dbReference type="GO" id="GO:0016125">
    <property type="term" value="P:sterol metabolic process"/>
    <property type="evidence" value="ECO:0007669"/>
    <property type="project" value="UniProtKB-UniRule"/>
</dbReference>
<keyword evidence="10" id="KW-0746">Sphingolipid metabolism</keyword>
<dbReference type="STRING" id="3818.A0A445EHJ5"/>
<keyword evidence="8 10" id="KW-0443">Lipid metabolism</keyword>
<dbReference type="Pfam" id="PF04161">
    <property type="entry name" value="Arv1"/>
    <property type="match status" value="1"/>
</dbReference>
<keyword evidence="7 10" id="KW-0445">Lipid transport</keyword>
<keyword evidence="5 10" id="KW-0256">Endoplasmic reticulum</keyword>
<sequence length="146" mass="16814">MDVVFGNFMFLLTFFFMVKIFLNASISISRFNDLLLTIMILCYFKIFLIAMMVSMGISDFCIFIIESFCLSSNAMALNETFLTRKSDKQFFCDPTMTKSSMSRCVWACFGAYVVKLFVTQVLDLRFLEQLIKGWIQISSSSFSSEP</sequence>
<evidence type="ECO:0000256" key="3">
    <source>
        <dbReference type="ARBA" id="ARBA00022448"/>
    </source>
</evidence>
<evidence type="ECO:0000313" key="12">
    <source>
        <dbReference type="Proteomes" id="UP000289738"/>
    </source>
</evidence>
<keyword evidence="4 10" id="KW-0812">Transmembrane</keyword>
<protein>
    <recommendedName>
        <fullName evidence="10">Protein ARV</fullName>
    </recommendedName>
</protein>
<evidence type="ECO:0000256" key="2">
    <source>
        <dbReference type="ARBA" id="ARBA00009187"/>
    </source>
</evidence>
<evidence type="ECO:0000256" key="10">
    <source>
        <dbReference type="RuleBase" id="RU368065"/>
    </source>
</evidence>
<evidence type="ECO:0000313" key="11">
    <source>
        <dbReference type="EMBL" id="RYR74919.1"/>
    </source>
</evidence>
<dbReference type="GO" id="GO:0032366">
    <property type="term" value="P:intracellular sterol transport"/>
    <property type="evidence" value="ECO:0007669"/>
    <property type="project" value="UniProtKB-UniRule"/>
</dbReference>
<keyword evidence="3 10" id="KW-0813">Transport</keyword>
<feature type="transmembrane region" description="Helical" evidence="10">
    <location>
        <begin position="34"/>
        <end position="57"/>
    </location>
</feature>